<feature type="transmembrane region" description="Helical" evidence="4">
    <location>
        <begin position="335"/>
        <end position="354"/>
    </location>
</feature>
<evidence type="ECO:0000256" key="4">
    <source>
        <dbReference type="SAM" id="Phobius"/>
    </source>
</evidence>
<dbReference type="InterPro" id="IPR052346">
    <property type="entry name" value="O-mannosyl-transferase_TMTC"/>
</dbReference>
<proteinExistence type="predicted"/>
<dbReference type="EMBL" id="JADIKF010000039">
    <property type="protein sequence ID" value="MBM7130069.1"/>
    <property type="molecule type" value="Genomic_DNA"/>
</dbReference>
<dbReference type="Proteomes" id="UP001430193">
    <property type="component" value="Unassembled WGS sequence"/>
</dbReference>
<feature type="transmembrane region" description="Helical" evidence="4">
    <location>
        <begin position="310"/>
        <end position="329"/>
    </location>
</feature>
<dbReference type="Gene3D" id="1.25.40.10">
    <property type="entry name" value="Tetratricopeptide repeat domain"/>
    <property type="match status" value="1"/>
</dbReference>
<feature type="transmembrane region" description="Helical" evidence="4">
    <location>
        <begin position="394"/>
        <end position="412"/>
    </location>
</feature>
<dbReference type="InterPro" id="IPR019734">
    <property type="entry name" value="TPR_rpt"/>
</dbReference>
<dbReference type="PROSITE" id="PS50005">
    <property type="entry name" value="TPR"/>
    <property type="match status" value="1"/>
</dbReference>
<dbReference type="PANTHER" id="PTHR44227:SF3">
    <property type="entry name" value="PROTEIN O-MANNOSYL-TRANSFERASE TMTC4"/>
    <property type="match status" value="1"/>
</dbReference>
<feature type="transmembrane region" description="Helical" evidence="4">
    <location>
        <begin position="177"/>
        <end position="203"/>
    </location>
</feature>
<dbReference type="SUPFAM" id="SSF48452">
    <property type="entry name" value="TPR-like"/>
    <property type="match status" value="1"/>
</dbReference>
<organism evidence="5 6">
    <name type="scientific">Dyella mobilis</name>
    <dbReference type="NCBI Taxonomy" id="1849582"/>
    <lineage>
        <taxon>Bacteria</taxon>
        <taxon>Pseudomonadati</taxon>
        <taxon>Pseudomonadota</taxon>
        <taxon>Gammaproteobacteria</taxon>
        <taxon>Lysobacterales</taxon>
        <taxon>Rhodanobacteraceae</taxon>
        <taxon>Dyella</taxon>
    </lineage>
</organism>
<dbReference type="InterPro" id="IPR011990">
    <property type="entry name" value="TPR-like_helical_dom_sf"/>
</dbReference>
<keyword evidence="2 3" id="KW-0802">TPR repeat</keyword>
<evidence type="ECO:0000313" key="6">
    <source>
        <dbReference type="Proteomes" id="UP001430193"/>
    </source>
</evidence>
<keyword evidence="4" id="KW-0472">Membrane</keyword>
<keyword evidence="4" id="KW-0812">Transmembrane</keyword>
<evidence type="ECO:0000313" key="5">
    <source>
        <dbReference type="EMBL" id="MBM7130069.1"/>
    </source>
</evidence>
<feature type="transmembrane region" description="Helical" evidence="4">
    <location>
        <begin position="366"/>
        <end position="382"/>
    </location>
</feature>
<keyword evidence="1" id="KW-0677">Repeat</keyword>
<gene>
    <name evidence="5" type="ORF">ISS99_11055</name>
</gene>
<sequence>MRKEVTVLAFAIVLIAIAALYWPVIHADFVWDDWPSFHDEPWLTQGNLWKHYIFNGFNGWSFYFRPLVLAFFTLQLRIFDGMPGPMHVVSLTLHLLNTILVGLLAWHCAGTRTKESRYRSFTTITCMAVYGLHPALIEPVAWIGCQFELITTMLILLGLLANLGIQHKASRAASVSAFFFLAACSKESAISFPILIAIFDWAFRLDPTQRQPVKALRQLLSENWQSYAGLLGAGAAYLLFRHWGLGGFIAHAGQSPITPPNPLSGHPIARIQEVCAIYVHYWRLMVWPMPGIGPIHPLDRHIFQSISTSALMIDALAISIVASGLYFSITRQANAGYIALAVTASLLPVLHIFGADFDISLYHERYVMTALATACGMFPLIWPRNLPTQSPKRWLVLPCVIAATFWLIFAAIDIRLTLPMWTNDTNLWRWALSMYPHDSQSRQNLLDAYLRNKDETGFRKLSITIIEDRVPCRYCLLLIARHAAFDNDDPVTASMALDKLNRIGPDVSNSPALQLYLMATGRTYLLQGRYDEAVRTFAEAVKTYPFDAPAQLSLANALALDGQSGPAREMGMIGIAMLPARQRSAALALLNDNISNGLARSAGVESGEKQQERAR</sequence>
<feature type="transmembrane region" description="Helical" evidence="4">
    <location>
        <begin position="86"/>
        <end position="106"/>
    </location>
</feature>
<evidence type="ECO:0000256" key="3">
    <source>
        <dbReference type="PROSITE-ProRule" id="PRU00339"/>
    </source>
</evidence>
<reference evidence="5" key="1">
    <citation type="submission" date="2020-10" db="EMBL/GenBank/DDBJ databases">
        <title>Phylogeny of dyella-like bacteria.</title>
        <authorList>
            <person name="Fu J."/>
        </authorList>
    </citation>
    <scope>NUCLEOTIDE SEQUENCE</scope>
    <source>
        <strain evidence="5">DHON07</strain>
    </source>
</reference>
<evidence type="ECO:0000256" key="1">
    <source>
        <dbReference type="ARBA" id="ARBA00022737"/>
    </source>
</evidence>
<keyword evidence="6" id="KW-1185">Reference proteome</keyword>
<name>A0ABS2KGJ7_9GAMM</name>
<keyword evidence="4" id="KW-1133">Transmembrane helix</keyword>
<accession>A0ABS2KGJ7</accession>
<dbReference type="PANTHER" id="PTHR44227">
    <property type="match status" value="1"/>
</dbReference>
<evidence type="ECO:0000256" key="2">
    <source>
        <dbReference type="ARBA" id="ARBA00022803"/>
    </source>
</evidence>
<feature type="transmembrane region" description="Helical" evidence="4">
    <location>
        <begin position="140"/>
        <end position="165"/>
    </location>
</feature>
<comment type="caution">
    <text evidence="5">The sequence shown here is derived from an EMBL/GenBank/DDBJ whole genome shotgun (WGS) entry which is preliminary data.</text>
</comment>
<feature type="repeat" description="TPR" evidence="3">
    <location>
        <begin position="514"/>
        <end position="547"/>
    </location>
</feature>
<protein>
    <submittedName>
        <fullName evidence="5">Tetratricopeptide repeat protein</fullName>
    </submittedName>
</protein>
<dbReference type="RefSeq" id="WP_204631687.1">
    <property type="nucleotide sequence ID" value="NZ_BSOC01000002.1"/>
</dbReference>